<dbReference type="EC" id="2.4.-.-" evidence="8"/>
<reference evidence="9" key="1">
    <citation type="journal article" date="2019" name="Int. J. Syst. Evol. Microbiol.">
        <title>The Global Catalogue of Microorganisms (GCM) 10K type strain sequencing project: providing services to taxonomists for standard genome sequencing and annotation.</title>
        <authorList>
            <consortium name="The Broad Institute Genomics Platform"/>
            <consortium name="The Broad Institute Genome Sequencing Center for Infectious Disease"/>
            <person name="Wu L."/>
            <person name="Ma J."/>
        </authorList>
    </citation>
    <scope>NUCLEOTIDE SEQUENCE [LARGE SCALE GENOMIC DNA]</scope>
    <source>
        <strain evidence="9">JCM 4087</strain>
    </source>
</reference>
<gene>
    <name evidence="8" type="ORF">ACFPT7_06235</name>
</gene>
<keyword evidence="2" id="KW-1003">Cell membrane</keyword>
<evidence type="ECO:0000256" key="4">
    <source>
        <dbReference type="ARBA" id="ARBA00022679"/>
    </source>
</evidence>
<keyword evidence="9" id="KW-1185">Reference proteome</keyword>
<dbReference type="PANTHER" id="PTHR43646:SF2">
    <property type="entry name" value="GLYCOSYLTRANSFERASE 2-LIKE DOMAIN-CONTAINING PROTEIN"/>
    <property type="match status" value="1"/>
</dbReference>
<name>A0ABW1ED22_9BACT</name>
<dbReference type="RefSeq" id="WP_263337656.1">
    <property type="nucleotide sequence ID" value="NZ_JAGSYH010000004.1"/>
</dbReference>
<evidence type="ECO:0000256" key="6">
    <source>
        <dbReference type="SAM" id="Phobius"/>
    </source>
</evidence>
<comment type="caution">
    <text evidence="8">The sequence shown here is derived from an EMBL/GenBank/DDBJ whole genome shotgun (WGS) entry which is preliminary data.</text>
</comment>
<evidence type="ECO:0000313" key="9">
    <source>
        <dbReference type="Proteomes" id="UP001596091"/>
    </source>
</evidence>
<organism evidence="8 9">
    <name type="scientific">Acidicapsa dinghuensis</name>
    <dbReference type="NCBI Taxonomy" id="2218256"/>
    <lineage>
        <taxon>Bacteria</taxon>
        <taxon>Pseudomonadati</taxon>
        <taxon>Acidobacteriota</taxon>
        <taxon>Terriglobia</taxon>
        <taxon>Terriglobales</taxon>
        <taxon>Acidobacteriaceae</taxon>
        <taxon>Acidicapsa</taxon>
    </lineage>
</organism>
<dbReference type="InterPro" id="IPR001173">
    <property type="entry name" value="Glyco_trans_2-like"/>
</dbReference>
<keyword evidence="6" id="KW-1133">Transmembrane helix</keyword>
<dbReference type="SUPFAM" id="SSF53448">
    <property type="entry name" value="Nucleotide-diphospho-sugar transferases"/>
    <property type="match status" value="1"/>
</dbReference>
<dbReference type="InterPro" id="IPR029044">
    <property type="entry name" value="Nucleotide-diphossugar_trans"/>
</dbReference>
<evidence type="ECO:0000259" key="7">
    <source>
        <dbReference type="Pfam" id="PF00535"/>
    </source>
</evidence>
<dbReference type="EMBL" id="JBHSPH010000002">
    <property type="protein sequence ID" value="MFC5861884.1"/>
    <property type="molecule type" value="Genomic_DNA"/>
</dbReference>
<dbReference type="Pfam" id="PF00535">
    <property type="entry name" value="Glycos_transf_2"/>
    <property type="match status" value="1"/>
</dbReference>
<evidence type="ECO:0000256" key="3">
    <source>
        <dbReference type="ARBA" id="ARBA00022676"/>
    </source>
</evidence>
<keyword evidence="3 8" id="KW-0328">Glycosyltransferase</keyword>
<dbReference type="PANTHER" id="PTHR43646">
    <property type="entry name" value="GLYCOSYLTRANSFERASE"/>
    <property type="match status" value="1"/>
</dbReference>
<dbReference type="GO" id="GO:0016757">
    <property type="term" value="F:glycosyltransferase activity"/>
    <property type="evidence" value="ECO:0007669"/>
    <property type="project" value="UniProtKB-KW"/>
</dbReference>
<evidence type="ECO:0000313" key="8">
    <source>
        <dbReference type="EMBL" id="MFC5861884.1"/>
    </source>
</evidence>
<keyword evidence="5 6" id="KW-0472">Membrane</keyword>
<dbReference type="Gene3D" id="3.90.550.10">
    <property type="entry name" value="Spore Coat Polysaccharide Biosynthesis Protein SpsA, Chain A"/>
    <property type="match status" value="1"/>
</dbReference>
<proteinExistence type="predicted"/>
<evidence type="ECO:0000256" key="2">
    <source>
        <dbReference type="ARBA" id="ARBA00022475"/>
    </source>
</evidence>
<sequence>MTASQLQPNLYPTLSVVIIGRNEGERLRRCIVSAQSIQSWKPSEILYVDSASTDGSPAMAADLGATVLTLPPGAFTAARARNLGWRSATGELVLFLDGDTILNADFPLSALAEMNKDAANAAVWGHRREASPCSSVYVRVLDLDWVYRPGETPFCGGDVLIRRAALDATGGYDDTLIAGEEPEMCRRMRKAGWRIQHIDHPMTLHDLAITRFRQYWRRSQRAGYAYAAVSSRFRHTSDPFWSSDARGNRLRGLFWILSPLLAIAACFVWASLFPFALWILLLLVLAVRTAWQSRWKSTSARTLFLYGLHSHLQQIPILSGQIQFLMNRNKTLMEYKDVSGTMQEQSPEQPQANRP</sequence>
<protein>
    <submittedName>
        <fullName evidence="8">Glycosyltransferase family 2 protein</fullName>
        <ecNumber evidence="8">2.4.-.-</ecNumber>
    </submittedName>
</protein>
<keyword evidence="4 8" id="KW-0808">Transferase</keyword>
<accession>A0ABW1ED22</accession>
<feature type="domain" description="Glycosyltransferase 2-like" evidence="7">
    <location>
        <begin position="15"/>
        <end position="141"/>
    </location>
</feature>
<keyword evidence="6" id="KW-0812">Transmembrane</keyword>
<evidence type="ECO:0000256" key="5">
    <source>
        <dbReference type="ARBA" id="ARBA00023136"/>
    </source>
</evidence>
<evidence type="ECO:0000256" key="1">
    <source>
        <dbReference type="ARBA" id="ARBA00004236"/>
    </source>
</evidence>
<comment type="subcellular location">
    <subcellularLocation>
        <location evidence="1">Cell membrane</location>
    </subcellularLocation>
</comment>
<feature type="transmembrane region" description="Helical" evidence="6">
    <location>
        <begin position="252"/>
        <end position="270"/>
    </location>
</feature>
<dbReference type="Proteomes" id="UP001596091">
    <property type="component" value="Unassembled WGS sequence"/>
</dbReference>